<dbReference type="SUPFAM" id="SSF56672">
    <property type="entry name" value="DNA/RNA polymerases"/>
    <property type="match status" value="1"/>
</dbReference>
<proteinExistence type="predicted"/>
<dbReference type="EMBL" id="DF968197">
    <property type="protein sequence ID" value="GAP45851.1"/>
    <property type="molecule type" value="Genomic_DNA"/>
</dbReference>
<organism evidence="1 2">
    <name type="scientific">Streptomyces azureus</name>
    <dbReference type="NCBI Taxonomy" id="146537"/>
    <lineage>
        <taxon>Bacteria</taxon>
        <taxon>Bacillati</taxon>
        <taxon>Actinomycetota</taxon>
        <taxon>Actinomycetes</taxon>
        <taxon>Kitasatosporales</taxon>
        <taxon>Streptomycetaceae</taxon>
        <taxon>Streptomyces</taxon>
    </lineage>
</organism>
<name>A0A0K8PD82_STRAJ</name>
<reference evidence="1" key="1">
    <citation type="journal article" date="2015" name="Genome Announc.">
        <title>Draft Genome Sequence of Thiostrepton-Producing Streptomyces azureus ATCC 14921.</title>
        <authorList>
            <person name="Sakihara K."/>
            <person name="Maeda J."/>
            <person name="Tashiro K."/>
            <person name="Fujino Y."/>
            <person name="Kuhara S."/>
            <person name="Ohshima T."/>
            <person name="Ogata S."/>
            <person name="Doi K."/>
        </authorList>
    </citation>
    <scope>NUCLEOTIDE SEQUENCE [LARGE SCALE GENOMIC DNA]</scope>
    <source>
        <strain evidence="1">ATCC14921</strain>
    </source>
</reference>
<gene>
    <name evidence="1" type="ORF">SAZU_0581</name>
</gene>
<dbReference type="Proteomes" id="UP000053859">
    <property type="component" value="Unassembled WGS sequence"/>
</dbReference>
<sequence>MCHERRRTGVYGDDGDVCALPDWLPEGMHRQVLDQLAELSPVVQSLPPSAALVELKGALRYHGAGARHLGERLRVRTLSRLGVDVRVGFGPTRSRHVRGFLRAQDSELAGHLRPRRRSSSRLGQQGLVRPVLGRVW</sequence>
<dbReference type="PATRIC" id="fig|146537.3.peg.610"/>
<dbReference type="AlphaFoldDB" id="A0A0K8PD82"/>
<accession>A0A0K8PD82</accession>
<evidence type="ECO:0000313" key="1">
    <source>
        <dbReference type="EMBL" id="GAP45851.1"/>
    </source>
</evidence>
<keyword evidence="2" id="KW-1185">Reference proteome</keyword>
<evidence type="ECO:0000313" key="2">
    <source>
        <dbReference type="Proteomes" id="UP000053859"/>
    </source>
</evidence>
<dbReference type="InterPro" id="IPR043502">
    <property type="entry name" value="DNA/RNA_pol_sf"/>
</dbReference>
<protein>
    <submittedName>
        <fullName evidence="1">Uncharacterized protein</fullName>
    </submittedName>
</protein>